<evidence type="ECO:0000313" key="2">
    <source>
        <dbReference type="EMBL" id="GAA4631292.1"/>
    </source>
</evidence>
<evidence type="ECO:0000256" key="1">
    <source>
        <dbReference type="SAM" id="Phobius"/>
    </source>
</evidence>
<evidence type="ECO:0000313" key="3">
    <source>
        <dbReference type="Proteomes" id="UP001501442"/>
    </source>
</evidence>
<reference evidence="3" key="1">
    <citation type="journal article" date="2019" name="Int. J. Syst. Evol. Microbiol.">
        <title>The Global Catalogue of Microorganisms (GCM) 10K type strain sequencing project: providing services to taxonomists for standard genome sequencing and annotation.</title>
        <authorList>
            <consortium name="The Broad Institute Genomics Platform"/>
            <consortium name="The Broad Institute Genome Sequencing Center for Infectious Disease"/>
            <person name="Wu L."/>
            <person name="Ma J."/>
        </authorList>
    </citation>
    <scope>NUCLEOTIDE SEQUENCE [LARGE SCALE GENOMIC DNA]</scope>
    <source>
        <strain evidence="3">JCM 17939</strain>
    </source>
</reference>
<protein>
    <recommendedName>
        <fullName evidence="4">Lipoprotein</fullName>
    </recommendedName>
</protein>
<comment type="caution">
    <text evidence="2">The sequence shown here is derived from an EMBL/GenBank/DDBJ whole genome shotgun (WGS) entry which is preliminary data.</text>
</comment>
<dbReference type="Proteomes" id="UP001501442">
    <property type="component" value="Unassembled WGS sequence"/>
</dbReference>
<dbReference type="EMBL" id="BAABHK010000009">
    <property type="protein sequence ID" value="GAA4631292.1"/>
    <property type="molecule type" value="Genomic_DNA"/>
</dbReference>
<accession>A0ABP8UHB0</accession>
<keyword evidence="1" id="KW-1133">Transmembrane helix</keyword>
<feature type="transmembrane region" description="Helical" evidence="1">
    <location>
        <begin position="23"/>
        <end position="40"/>
    </location>
</feature>
<proteinExistence type="predicted"/>
<dbReference type="RefSeq" id="WP_345434461.1">
    <property type="nucleotide sequence ID" value="NZ_BAABHK010000009.1"/>
</dbReference>
<keyword evidence="1" id="KW-0812">Transmembrane</keyword>
<keyword evidence="3" id="KW-1185">Reference proteome</keyword>
<gene>
    <name evidence="2" type="ORF">GCM10023196_060150</name>
</gene>
<organism evidence="2 3">
    <name type="scientific">Actinoallomurus vinaceus</name>
    <dbReference type="NCBI Taxonomy" id="1080074"/>
    <lineage>
        <taxon>Bacteria</taxon>
        <taxon>Bacillati</taxon>
        <taxon>Actinomycetota</taxon>
        <taxon>Actinomycetes</taxon>
        <taxon>Streptosporangiales</taxon>
        <taxon>Thermomonosporaceae</taxon>
        <taxon>Actinoallomurus</taxon>
    </lineage>
</organism>
<keyword evidence="1" id="KW-0472">Membrane</keyword>
<sequence>MGYKPSVGLPDKVPGRHDPHRDAVPLAALTMIVVVFLALVGQGCAPREAVTVTITLGMGAAETARRLVKHRDHRSGSRR</sequence>
<evidence type="ECO:0008006" key="4">
    <source>
        <dbReference type="Google" id="ProtNLM"/>
    </source>
</evidence>
<name>A0ABP8UHB0_9ACTN</name>